<comment type="caution">
    <text evidence="1">The sequence shown here is derived from an EMBL/GenBank/DDBJ whole genome shotgun (WGS) entry which is preliminary data.</text>
</comment>
<name>A0A0F9FFT2_9ZZZZ</name>
<organism evidence="1">
    <name type="scientific">marine sediment metagenome</name>
    <dbReference type="NCBI Taxonomy" id="412755"/>
    <lineage>
        <taxon>unclassified sequences</taxon>
        <taxon>metagenomes</taxon>
        <taxon>ecological metagenomes</taxon>
    </lineage>
</organism>
<gene>
    <name evidence="1" type="ORF">LCGC14_1957470</name>
</gene>
<dbReference type="EMBL" id="LAZR01021485">
    <property type="protein sequence ID" value="KKL85158.1"/>
    <property type="molecule type" value="Genomic_DNA"/>
</dbReference>
<reference evidence="1" key="1">
    <citation type="journal article" date="2015" name="Nature">
        <title>Complex archaea that bridge the gap between prokaryotes and eukaryotes.</title>
        <authorList>
            <person name="Spang A."/>
            <person name="Saw J.H."/>
            <person name="Jorgensen S.L."/>
            <person name="Zaremba-Niedzwiedzka K."/>
            <person name="Martijn J."/>
            <person name="Lind A.E."/>
            <person name="van Eijk R."/>
            <person name="Schleper C."/>
            <person name="Guy L."/>
            <person name="Ettema T.J."/>
        </authorList>
    </citation>
    <scope>NUCLEOTIDE SEQUENCE</scope>
</reference>
<feature type="non-terminal residue" evidence="1">
    <location>
        <position position="1"/>
    </location>
</feature>
<sequence>ALRQFSERQEDDNFALQLLGEYERAVLAVVQTLAALDDVKAAVAAHRAGGEETAKLLAALQIAADAAARIVDDAKGDKYRTVRLVATGAKILVRRIRDSVG</sequence>
<dbReference type="AlphaFoldDB" id="A0A0F9FFT2"/>
<protein>
    <submittedName>
        <fullName evidence="1">Uncharacterized protein</fullName>
    </submittedName>
</protein>
<proteinExistence type="predicted"/>
<accession>A0A0F9FFT2</accession>
<evidence type="ECO:0000313" key="1">
    <source>
        <dbReference type="EMBL" id="KKL85158.1"/>
    </source>
</evidence>